<dbReference type="GO" id="GO:0000287">
    <property type="term" value="F:magnesium ion binding"/>
    <property type="evidence" value="ECO:0007669"/>
    <property type="project" value="UniProtKB-UniRule"/>
</dbReference>
<dbReference type="SMART" id="SM00896">
    <property type="entry name" value="FDX-ACB"/>
    <property type="match status" value="1"/>
</dbReference>
<keyword evidence="4 11" id="KW-0479">Metal-binding</keyword>
<evidence type="ECO:0000256" key="4">
    <source>
        <dbReference type="ARBA" id="ARBA00022723"/>
    </source>
</evidence>
<evidence type="ECO:0000256" key="8">
    <source>
        <dbReference type="ARBA" id="ARBA00022917"/>
    </source>
</evidence>
<dbReference type="SUPFAM" id="SSF46955">
    <property type="entry name" value="Putative DNA-binding domain"/>
    <property type="match status" value="2"/>
</dbReference>
<dbReference type="Gene3D" id="3.50.40.10">
    <property type="entry name" value="Phenylalanyl-trna Synthetase, Chain B, domain 3"/>
    <property type="match status" value="1"/>
</dbReference>
<dbReference type="PROSITE" id="PS51483">
    <property type="entry name" value="B5"/>
    <property type="match status" value="1"/>
</dbReference>
<keyword evidence="7 11" id="KW-0460">Magnesium</keyword>
<keyword evidence="14" id="KW-0934">Plastid</keyword>
<dbReference type="InterPro" id="IPR045060">
    <property type="entry name" value="Phe-tRNA-ligase_IIc_bsu"/>
</dbReference>
<keyword evidence="3 11" id="KW-0436">Ligase</keyword>
<evidence type="ECO:0000256" key="1">
    <source>
        <dbReference type="ARBA" id="ARBA00008653"/>
    </source>
</evidence>
<feature type="binding site" evidence="11">
    <location>
        <position position="373"/>
    </location>
    <ligand>
        <name>Mg(2+)</name>
        <dbReference type="ChEBI" id="CHEBI:18420"/>
        <note>shared with alpha subunit</note>
    </ligand>
</feature>
<dbReference type="GO" id="GO:0009328">
    <property type="term" value="C:phenylalanine-tRNA ligase complex"/>
    <property type="evidence" value="ECO:0007669"/>
    <property type="project" value="TreeGrafter"/>
</dbReference>
<evidence type="ECO:0000259" key="12">
    <source>
        <dbReference type="PROSITE" id="PS51447"/>
    </source>
</evidence>
<dbReference type="Gene3D" id="3.30.56.10">
    <property type="match status" value="2"/>
</dbReference>
<dbReference type="HAMAP" id="MF_00283">
    <property type="entry name" value="Phe_tRNA_synth_beta1"/>
    <property type="match status" value="1"/>
</dbReference>
<feature type="binding site" evidence="11">
    <location>
        <position position="367"/>
    </location>
    <ligand>
        <name>Mg(2+)</name>
        <dbReference type="ChEBI" id="CHEBI:18420"/>
        <note>shared with alpha subunit</note>
    </ligand>
</feature>
<evidence type="ECO:0000256" key="3">
    <source>
        <dbReference type="ARBA" id="ARBA00022598"/>
    </source>
</evidence>
<dbReference type="SUPFAM" id="SSF54991">
    <property type="entry name" value="Anticodon-binding domain of PheRS"/>
    <property type="match status" value="1"/>
</dbReference>
<dbReference type="EC" id="6.1.1.20" evidence="11"/>
<reference evidence="14" key="1">
    <citation type="journal article" date="2018" name="Adv. Bot. Res.">
        <title>Evolution of the Plastid Genomes in Diatoms.</title>
        <authorList>
            <person name="Yu M."/>
            <person name="Ashworth M.P."/>
            <person name="Hajrah N.H."/>
            <person name="Khiyami M.A."/>
            <person name="Sabir M.J."/>
            <person name="Alhebshi A.M."/>
            <person name="Al-Malki A.L."/>
            <person name="Sabir J.S.M."/>
            <person name="Theriot E.C."/>
            <person name="Jansen R.K."/>
        </authorList>
    </citation>
    <scope>NUCLEOTIDE SEQUENCE</scope>
</reference>
<evidence type="ECO:0000256" key="7">
    <source>
        <dbReference type="ARBA" id="ARBA00022842"/>
    </source>
</evidence>
<feature type="binding site" evidence="11">
    <location>
        <position position="377"/>
    </location>
    <ligand>
        <name>Mg(2+)</name>
        <dbReference type="ChEBI" id="CHEBI:18420"/>
        <note>shared with alpha subunit</note>
    </ligand>
</feature>
<comment type="cofactor">
    <cofactor evidence="11">
        <name>Mg(2+)</name>
        <dbReference type="ChEBI" id="CHEBI:18420"/>
    </cofactor>
    <text evidence="11">Binds 2 magnesium ions per tetramer.</text>
</comment>
<dbReference type="GO" id="GO:0003723">
    <property type="term" value="F:RNA binding"/>
    <property type="evidence" value="ECO:0007669"/>
    <property type="project" value="InterPro"/>
</dbReference>
<feature type="binding site" evidence="11">
    <location>
        <position position="376"/>
    </location>
    <ligand>
        <name>Mg(2+)</name>
        <dbReference type="ChEBI" id="CHEBI:18420"/>
        <note>shared with alpha subunit</note>
    </ligand>
</feature>
<geneLocation type="chloroplast" evidence="14"/>
<dbReference type="Pfam" id="PF03147">
    <property type="entry name" value="FDX-ACB"/>
    <property type="match status" value="1"/>
</dbReference>
<evidence type="ECO:0000256" key="6">
    <source>
        <dbReference type="ARBA" id="ARBA00022840"/>
    </source>
</evidence>
<organism evidence="14">
    <name type="scientific">Actinocyclus subtilis</name>
    <dbReference type="NCBI Taxonomy" id="1630683"/>
    <lineage>
        <taxon>Eukaryota</taxon>
        <taxon>Sar</taxon>
        <taxon>Stramenopiles</taxon>
        <taxon>Ochrophyta</taxon>
        <taxon>Bacillariophyta</taxon>
        <taxon>Coscinodiscophyceae</taxon>
        <taxon>Coscinodiscophycidae</taxon>
        <taxon>Coscinodiscales</taxon>
        <taxon>Hemidiscaceae</taxon>
        <taxon>Actinocyclus</taxon>
    </lineage>
</organism>
<dbReference type="InterPro" id="IPR005121">
    <property type="entry name" value="Fdx_antiC-bd"/>
</dbReference>
<evidence type="ECO:0000256" key="9">
    <source>
        <dbReference type="ARBA" id="ARBA00023146"/>
    </source>
</evidence>
<dbReference type="GO" id="GO:0005524">
    <property type="term" value="F:ATP binding"/>
    <property type="evidence" value="ECO:0007669"/>
    <property type="project" value="UniProtKB-UniRule"/>
</dbReference>
<dbReference type="InterPro" id="IPR005146">
    <property type="entry name" value="B3/B4_tRNA-bd"/>
</dbReference>
<dbReference type="GO" id="GO:0004826">
    <property type="term" value="F:phenylalanine-tRNA ligase activity"/>
    <property type="evidence" value="ECO:0007669"/>
    <property type="project" value="UniProtKB-UniRule"/>
</dbReference>
<dbReference type="GO" id="GO:0009507">
    <property type="term" value="C:chloroplast"/>
    <property type="evidence" value="ECO:0007669"/>
    <property type="project" value="UniProtKB-SubCell"/>
</dbReference>
<evidence type="ECO:0000256" key="5">
    <source>
        <dbReference type="ARBA" id="ARBA00022741"/>
    </source>
</evidence>
<accession>A0A2U9NQG6</accession>
<dbReference type="InterPro" id="IPR004532">
    <property type="entry name" value="Phe-tRNA-ligase_IIc_bsu_bact"/>
</dbReference>
<dbReference type="InterPro" id="IPR009061">
    <property type="entry name" value="DNA-bd_dom_put_sf"/>
</dbReference>
<dbReference type="Gene3D" id="3.30.930.10">
    <property type="entry name" value="Bira Bifunctional Protein, Domain 2"/>
    <property type="match status" value="1"/>
</dbReference>
<dbReference type="EMBL" id="MG755799">
    <property type="protein sequence ID" value="AWT39282.1"/>
    <property type="molecule type" value="Genomic_DNA"/>
</dbReference>
<comment type="subunit">
    <text evidence="2 11">Tetramer of two alpha and two beta subunits.</text>
</comment>
<dbReference type="InterPro" id="IPR020825">
    <property type="entry name" value="Phe-tRNA_synthase-like_B3/B4"/>
</dbReference>
<comment type="catalytic activity">
    <reaction evidence="10 11">
        <text>tRNA(Phe) + L-phenylalanine + ATP = L-phenylalanyl-tRNA(Phe) + AMP + diphosphate + H(+)</text>
        <dbReference type="Rhea" id="RHEA:19413"/>
        <dbReference type="Rhea" id="RHEA-COMP:9668"/>
        <dbReference type="Rhea" id="RHEA-COMP:9699"/>
        <dbReference type="ChEBI" id="CHEBI:15378"/>
        <dbReference type="ChEBI" id="CHEBI:30616"/>
        <dbReference type="ChEBI" id="CHEBI:33019"/>
        <dbReference type="ChEBI" id="CHEBI:58095"/>
        <dbReference type="ChEBI" id="CHEBI:78442"/>
        <dbReference type="ChEBI" id="CHEBI:78531"/>
        <dbReference type="ChEBI" id="CHEBI:456215"/>
        <dbReference type="EC" id="6.1.1.20"/>
    </reaction>
</comment>
<dbReference type="SUPFAM" id="SSF55681">
    <property type="entry name" value="Class II aaRS and biotin synthetases"/>
    <property type="match status" value="1"/>
</dbReference>
<dbReference type="AlphaFoldDB" id="A0A2U9NQG6"/>
<evidence type="ECO:0000313" key="14">
    <source>
        <dbReference type="EMBL" id="AWT39282.1"/>
    </source>
</evidence>
<name>A0A2U9NQG6_9STRA</name>
<feature type="domain" description="B5" evidence="13">
    <location>
        <begin position="301"/>
        <end position="389"/>
    </location>
</feature>
<dbReference type="Pfam" id="PF03483">
    <property type="entry name" value="B3_4"/>
    <property type="match status" value="1"/>
</dbReference>
<dbReference type="SMART" id="SM00873">
    <property type="entry name" value="B3_4"/>
    <property type="match status" value="1"/>
</dbReference>
<dbReference type="PANTHER" id="PTHR10947">
    <property type="entry name" value="PHENYLALANYL-TRNA SYNTHETASE BETA CHAIN AND LEUCINE-RICH REPEAT-CONTAINING PROTEIN 47"/>
    <property type="match status" value="1"/>
</dbReference>
<protein>
    <recommendedName>
        <fullName evidence="11">Phenylalanine--tRNA ligase beta subunit, chloroplastic</fullName>
        <ecNumber evidence="11">6.1.1.20</ecNumber>
    </recommendedName>
    <alternativeName>
        <fullName evidence="11">Phenylalanyl-tRNA synthetase beta subunit</fullName>
        <shortName evidence="11">PheRS</shortName>
    </alternativeName>
</protein>
<evidence type="ECO:0000256" key="11">
    <source>
        <dbReference type="HAMAP-Rule" id="MF_00283"/>
    </source>
</evidence>
<proteinExistence type="inferred from homology"/>
<feature type="domain" description="FDX-ACB" evidence="12">
    <location>
        <begin position="611"/>
        <end position="704"/>
    </location>
</feature>
<dbReference type="RefSeq" id="YP_009496569.1">
    <property type="nucleotide sequence ID" value="NC_038000.1"/>
</dbReference>
<dbReference type="PANTHER" id="PTHR10947:SF0">
    <property type="entry name" value="PHENYLALANINE--TRNA LIGASE BETA SUBUNIT"/>
    <property type="match status" value="1"/>
</dbReference>
<comment type="subcellular location">
    <subcellularLocation>
        <location evidence="11">Plastid</location>
        <location evidence="11">Chloroplast</location>
    </subcellularLocation>
</comment>
<dbReference type="CDD" id="cd00769">
    <property type="entry name" value="PheRS_beta_core"/>
    <property type="match status" value="1"/>
</dbReference>
<keyword evidence="6 11" id="KW-0067">ATP-binding</keyword>
<dbReference type="PROSITE" id="PS51447">
    <property type="entry name" value="FDX_ACB"/>
    <property type="match status" value="1"/>
</dbReference>
<dbReference type="GO" id="GO:0006432">
    <property type="term" value="P:phenylalanyl-tRNA aminoacylation"/>
    <property type="evidence" value="ECO:0007669"/>
    <property type="project" value="UniProtKB-UniRule"/>
</dbReference>
<keyword evidence="5 11" id="KW-0547">Nucleotide-binding</keyword>
<dbReference type="Pfam" id="PF17759">
    <property type="entry name" value="tRNA_synthFbeta"/>
    <property type="match status" value="1"/>
</dbReference>
<keyword evidence="14" id="KW-0150">Chloroplast</keyword>
<keyword evidence="9 11" id="KW-0030">Aminoacyl-tRNA synthetase</keyword>
<dbReference type="SMART" id="SM00874">
    <property type="entry name" value="B5"/>
    <property type="match status" value="1"/>
</dbReference>
<dbReference type="InterPro" id="IPR041616">
    <property type="entry name" value="PheRS_beta_core"/>
</dbReference>
<sequence>MMRISLNWLNQLVDIETANLEYLLEKLTLGGFEVEELLELKIDNRKEKIIDISATANRADSLSIKGIAKELVSLINLKKKEKYYLTDKLKFKIDIENLSSSKDFFLDCPLFYAVTVENLTNFNSPYWLKQKLFSVGIIPQNNFLDYQNYILVETGYPFEFYDLTKILKKSKTSEVNLALDLMVNKTKFIGNNGFEYLLDKEVLVLKSNENILSIAGILSNKDFSYTKKTHSLLIEGAIYNPQKIRKTSRLLNLRTDRSARYEKSLTDSDFIEAFYRLILLLKILNPQLICKLITGHQKNDKNNSLIELNYKNINNILGSTKEINFDQKTQISVAQISNYLTRLNCTYTFSEKTLIWQVKVPNFRSDDITREIDLIEEIGRLYGFNAFMTCLPKTNRIGWKDFSYEIRKKMTACFLNEGLNELINYSFIKSTDNNSVQLLNPLLIDSKNLRNTLLPNIIQTISETVKQININIEGFEFGHVFSTDKHFQYKEVEFVAGILGNIPLKRTWSENSNSLSWFEAKGKIEDIFHKLNLSITWKTLNTKIYDQLIHPYRGTELYLNNEIYLGVFGQIHPIIAQNFNISSQLFLFEFNFELIKNELKRNKFLSFKAYSLYPKIFKDLSFIVDKNIAFEKIKSMIMLNGTPYLIQVNLLDEYQGKLIPTFCTSLCIQLVFQSSQKTLVTKEIEEIVKNIETIVIKNFNAEIRV</sequence>
<dbReference type="NCBIfam" id="TIGR00472">
    <property type="entry name" value="pheT_bact"/>
    <property type="match status" value="1"/>
</dbReference>
<dbReference type="SUPFAM" id="SSF56037">
    <property type="entry name" value="PheT/TilS domain"/>
    <property type="match status" value="1"/>
</dbReference>
<dbReference type="GeneID" id="36958945"/>
<dbReference type="InterPro" id="IPR036690">
    <property type="entry name" value="Fdx_antiC-bd_sf"/>
</dbReference>
<dbReference type="Pfam" id="PF03484">
    <property type="entry name" value="B5"/>
    <property type="match status" value="1"/>
</dbReference>
<keyword evidence="8 11" id="KW-0648">Protein biosynthesis</keyword>
<evidence type="ECO:0000256" key="2">
    <source>
        <dbReference type="ARBA" id="ARBA00011209"/>
    </source>
</evidence>
<dbReference type="InterPro" id="IPR045864">
    <property type="entry name" value="aa-tRNA-synth_II/BPL/LPL"/>
</dbReference>
<dbReference type="InterPro" id="IPR005147">
    <property type="entry name" value="tRNA_synthase_B5-dom"/>
</dbReference>
<comment type="similarity">
    <text evidence="1 11">Belongs to the phenylalanyl-tRNA synthetase beta subunit family. Type 1 subfamily.</text>
</comment>
<gene>
    <name evidence="14" type="primary">syfB</name>
    <name evidence="11" type="synonym">pheT</name>
</gene>
<dbReference type="Gene3D" id="3.30.70.380">
    <property type="entry name" value="Ferrodoxin-fold anticodon-binding domain"/>
    <property type="match status" value="1"/>
</dbReference>
<evidence type="ECO:0000256" key="10">
    <source>
        <dbReference type="ARBA" id="ARBA00049255"/>
    </source>
</evidence>
<evidence type="ECO:0000259" key="13">
    <source>
        <dbReference type="PROSITE" id="PS51483"/>
    </source>
</evidence>